<dbReference type="SUPFAM" id="SSF161098">
    <property type="entry name" value="MetI-like"/>
    <property type="match status" value="1"/>
</dbReference>
<keyword evidence="4 7" id="KW-0812">Transmembrane</keyword>
<evidence type="ECO:0000256" key="1">
    <source>
        <dbReference type="ARBA" id="ARBA00004651"/>
    </source>
</evidence>
<proteinExistence type="inferred from homology"/>
<name>A0ABS5KXZ5_9ACTN</name>
<comment type="caution">
    <text evidence="9">The sequence shown here is derived from an EMBL/GenBank/DDBJ whole genome shotgun (WGS) entry which is preliminary data.</text>
</comment>
<evidence type="ECO:0000256" key="2">
    <source>
        <dbReference type="ARBA" id="ARBA00022448"/>
    </source>
</evidence>
<evidence type="ECO:0000313" key="9">
    <source>
        <dbReference type="EMBL" id="MBS2550928.1"/>
    </source>
</evidence>
<feature type="transmembrane region" description="Helical" evidence="7">
    <location>
        <begin position="128"/>
        <end position="150"/>
    </location>
</feature>
<comment type="similarity">
    <text evidence="7">Belongs to the binding-protein-dependent transport system permease family.</text>
</comment>
<protein>
    <submittedName>
        <fullName evidence="9">Carbohydrate ABC transporter permease</fullName>
    </submittedName>
</protein>
<reference evidence="9 10" key="1">
    <citation type="submission" date="2020-02" db="EMBL/GenBank/DDBJ databases">
        <title>Acidophilic actinobacteria isolated from forest soil.</title>
        <authorList>
            <person name="Golinska P."/>
        </authorList>
    </citation>
    <scope>NUCLEOTIDE SEQUENCE [LARGE SCALE GENOMIC DNA]</scope>
    <source>
        <strain evidence="9 10">NL8</strain>
    </source>
</reference>
<comment type="subcellular location">
    <subcellularLocation>
        <location evidence="1 7">Cell membrane</location>
        <topology evidence="1 7">Multi-pass membrane protein</topology>
    </subcellularLocation>
</comment>
<feature type="transmembrane region" description="Helical" evidence="7">
    <location>
        <begin position="264"/>
        <end position="285"/>
    </location>
</feature>
<gene>
    <name evidence="9" type="ORF">KGQ19_29050</name>
</gene>
<evidence type="ECO:0000259" key="8">
    <source>
        <dbReference type="PROSITE" id="PS50928"/>
    </source>
</evidence>
<evidence type="ECO:0000256" key="6">
    <source>
        <dbReference type="ARBA" id="ARBA00023136"/>
    </source>
</evidence>
<dbReference type="PANTHER" id="PTHR43744">
    <property type="entry name" value="ABC TRANSPORTER PERMEASE PROTEIN MG189-RELATED-RELATED"/>
    <property type="match status" value="1"/>
</dbReference>
<evidence type="ECO:0000313" key="10">
    <source>
        <dbReference type="Proteomes" id="UP000730482"/>
    </source>
</evidence>
<dbReference type="EMBL" id="JAAFYZ010000120">
    <property type="protein sequence ID" value="MBS2550928.1"/>
    <property type="molecule type" value="Genomic_DNA"/>
</dbReference>
<dbReference type="PROSITE" id="PS50928">
    <property type="entry name" value="ABC_TM1"/>
    <property type="match status" value="1"/>
</dbReference>
<keyword evidence="3" id="KW-1003">Cell membrane</keyword>
<keyword evidence="6 7" id="KW-0472">Membrane</keyword>
<feature type="transmembrane region" description="Helical" evidence="7">
    <location>
        <begin position="162"/>
        <end position="181"/>
    </location>
</feature>
<evidence type="ECO:0000256" key="7">
    <source>
        <dbReference type="RuleBase" id="RU363032"/>
    </source>
</evidence>
<keyword evidence="10" id="KW-1185">Reference proteome</keyword>
<organism evidence="9 10">
    <name type="scientific">Catenulispora pinistramenti</name>
    <dbReference type="NCBI Taxonomy" id="2705254"/>
    <lineage>
        <taxon>Bacteria</taxon>
        <taxon>Bacillati</taxon>
        <taxon>Actinomycetota</taxon>
        <taxon>Actinomycetes</taxon>
        <taxon>Catenulisporales</taxon>
        <taxon>Catenulisporaceae</taxon>
        <taxon>Catenulispora</taxon>
    </lineage>
</organism>
<dbReference type="InterPro" id="IPR000515">
    <property type="entry name" value="MetI-like"/>
</dbReference>
<keyword evidence="5 7" id="KW-1133">Transmembrane helix</keyword>
<feature type="transmembrane region" description="Helical" evidence="7">
    <location>
        <begin position="208"/>
        <end position="230"/>
    </location>
</feature>
<feature type="transmembrane region" description="Helical" evidence="7">
    <location>
        <begin position="30"/>
        <end position="48"/>
    </location>
</feature>
<feature type="domain" description="ABC transmembrane type-1" evidence="8">
    <location>
        <begin position="93"/>
        <end position="285"/>
    </location>
</feature>
<evidence type="ECO:0000256" key="5">
    <source>
        <dbReference type="ARBA" id="ARBA00022989"/>
    </source>
</evidence>
<dbReference type="RefSeq" id="WP_212014691.1">
    <property type="nucleotide sequence ID" value="NZ_JAAFYZ010000120.1"/>
</dbReference>
<accession>A0ABS5KXZ5</accession>
<evidence type="ECO:0000256" key="3">
    <source>
        <dbReference type="ARBA" id="ARBA00022475"/>
    </source>
</evidence>
<dbReference type="Pfam" id="PF00528">
    <property type="entry name" value="BPD_transp_1"/>
    <property type="match status" value="1"/>
</dbReference>
<evidence type="ECO:0000256" key="4">
    <source>
        <dbReference type="ARBA" id="ARBA00022692"/>
    </source>
</evidence>
<feature type="transmembrane region" description="Helical" evidence="7">
    <location>
        <begin position="92"/>
        <end position="116"/>
    </location>
</feature>
<dbReference type="InterPro" id="IPR035906">
    <property type="entry name" value="MetI-like_sf"/>
</dbReference>
<dbReference type="PANTHER" id="PTHR43744:SF6">
    <property type="entry name" value="ABC TRANSPORTER PERMEASE PROTEIN YESQ-RELATED"/>
    <property type="match status" value="1"/>
</dbReference>
<sequence>MTANTLNPRRLDSSERPRSERRGLARLRPALWHVIVLVLLLFLLYPVLWMVGSSFKPTQAIISTLSPWPKHFAGSNYSTGWQGSAGTTFSTYFLNSVLISVGAVIGNLASCSVTAYAMARLEFRGRALVTGLAIGMLLMPKEVLLIPQYLLFHKLGWVDTDLPLIVPKFLAVDAFFVFLNLQFMRGLPRELDEAAALDGCGPFRTFRYILLPLIRPAMATTAIFTFIWTWNDYFSQLIYLNSPDKQTLPVGLRMFLDATSGSELGPMFAMATVSLAPLFALFVFFQRNLVQGIATTGFKG</sequence>
<dbReference type="Gene3D" id="1.10.3720.10">
    <property type="entry name" value="MetI-like"/>
    <property type="match status" value="1"/>
</dbReference>
<keyword evidence="2 7" id="KW-0813">Transport</keyword>
<dbReference type="CDD" id="cd06261">
    <property type="entry name" value="TM_PBP2"/>
    <property type="match status" value="1"/>
</dbReference>
<dbReference type="Proteomes" id="UP000730482">
    <property type="component" value="Unassembled WGS sequence"/>
</dbReference>